<dbReference type="EC" id="6.3.5.5" evidence="11"/>
<dbReference type="GO" id="GO:0044205">
    <property type="term" value="P:'de novo' UMP biosynthetic process"/>
    <property type="evidence" value="ECO:0007669"/>
    <property type="project" value="UniProtKB-UniRule"/>
</dbReference>
<dbReference type="RefSeq" id="WP_209590174.1">
    <property type="nucleotide sequence ID" value="NZ_JAGGMU010000001.1"/>
</dbReference>
<comment type="catalytic activity">
    <reaction evidence="11">
        <text>L-glutamine + H2O = L-glutamate + NH4(+)</text>
        <dbReference type="Rhea" id="RHEA:15889"/>
        <dbReference type="ChEBI" id="CHEBI:15377"/>
        <dbReference type="ChEBI" id="CHEBI:28938"/>
        <dbReference type="ChEBI" id="CHEBI:29985"/>
        <dbReference type="ChEBI" id="CHEBI:58359"/>
    </reaction>
</comment>
<feature type="binding site" evidence="11">
    <location>
        <position position="257"/>
    </location>
    <ligand>
        <name>L-glutamine</name>
        <dbReference type="ChEBI" id="CHEBI:58359"/>
    </ligand>
</feature>
<dbReference type="PROSITE" id="PS51273">
    <property type="entry name" value="GATASE_TYPE_1"/>
    <property type="match status" value="1"/>
</dbReference>
<dbReference type="InterPro" id="IPR002474">
    <property type="entry name" value="CarbamoylP_synth_ssu_N"/>
</dbReference>
<dbReference type="SUPFAM" id="SSF52317">
    <property type="entry name" value="Class I glutamine amidotransferase-like"/>
    <property type="match status" value="1"/>
</dbReference>
<comment type="similarity">
    <text evidence="2 11">Belongs to the CarA family.</text>
</comment>
<dbReference type="OrthoDB" id="7675at2157"/>
<dbReference type="UniPathway" id="UPA00068">
    <property type="reaction ID" value="UER00171"/>
</dbReference>
<evidence type="ECO:0000256" key="8">
    <source>
        <dbReference type="ARBA" id="ARBA00022962"/>
    </source>
</evidence>
<dbReference type="HAMAP" id="MF_01209">
    <property type="entry name" value="CPSase_S_chain"/>
    <property type="match status" value="1"/>
</dbReference>
<dbReference type="PRINTS" id="PR00096">
    <property type="entry name" value="GATASE"/>
</dbReference>
<dbReference type="Gene3D" id="3.40.50.880">
    <property type="match status" value="1"/>
</dbReference>
<dbReference type="UniPathway" id="UPA00070">
    <property type="reaction ID" value="UER00115"/>
</dbReference>
<feature type="active site" evidence="11">
    <location>
        <position position="348"/>
    </location>
</feature>
<dbReference type="NCBIfam" id="TIGR01368">
    <property type="entry name" value="CPSaseIIsmall"/>
    <property type="match status" value="1"/>
</dbReference>
<dbReference type="Pfam" id="PF00988">
    <property type="entry name" value="CPSase_sm_chain"/>
    <property type="match status" value="1"/>
</dbReference>
<dbReference type="SMART" id="SM01097">
    <property type="entry name" value="CPSase_sm_chain"/>
    <property type="match status" value="1"/>
</dbReference>
<comment type="pathway">
    <text evidence="1 11">Amino-acid biosynthesis; L-arginine biosynthesis; carbamoyl phosphate from bicarbonate: step 1/1.</text>
</comment>
<feature type="binding site" evidence="11">
    <location>
        <position position="300"/>
    </location>
    <ligand>
        <name>L-glutamine</name>
        <dbReference type="ChEBI" id="CHEBI:58359"/>
    </ligand>
</feature>
<dbReference type="EMBL" id="JAGGMV010000001">
    <property type="protein sequence ID" value="MBP2200801.1"/>
    <property type="molecule type" value="Genomic_DNA"/>
</dbReference>
<dbReference type="NCBIfam" id="NF009475">
    <property type="entry name" value="PRK12838.1"/>
    <property type="match status" value="1"/>
</dbReference>
<evidence type="ECO:0000256" key="6">
    <source>
        <dbReference type="ARBA" id="ARBA00022741"/>
    </source>
</evidence>
<feature type="binding site" evidence="11">
    <location>
        <position position="260"/>
    </location>
    <ligand>
        <name>L-glutamine</name>
        <dbReference type="ChEBI" id="CHEBI:58359"/>
    </ligand>
</feature>
<comment type="caution">
    <text evidence="13">The sequence shown here is derived from an EMBL/GenBank/DDBJ whole genome shotgun (WGS) entry which is preliminary data.</text>
</comment>
<evidence type="ECO:0000313" key="14">
    <source>
        <dbReference type="Proteomes" id="UP000740329"/>
    </source>
</evidence>
<evidence type="ECO:0000256" key="9">
    <source>
        <dbReference type="ARBA" id="ARBA00022975"/>
    </source>
</evidence>
<dbReference type="PRINTS" id="PR00097">
    <property type="entry name" value="ANTSNTHASEII"/>
</dbReference>
<keyword evidence="8 11" id="KW-0315">Glutamine amidotransferase</keyword>
<comment type="catalytic activity">
    <reaction evidence="10 11">
        <text>hydrogencarbonate + L-glutamine + 2 ATP + H2O = carbamoyl phosphate + L-glutamate + 2 ADP + phosphate + 2 H(+)</text>
        <dbReference type="Rhea" id="RHEA:18633"/>
        <dbReference type="ChEBI" id="CHEBI:15377"/>
        <dbReference type="ChEBI" id="CHEBI:15378"/>
        <dbReference type="ChEBI" id="CHEBI:17544"/>
        <dbReference type="ChEBI" id="CHEBI:29985"/>
        <dbReference type="ChEBI" id="CHEBI:30616"/>
        <dbReference type="ChEBI" id="CHEBI:43474"/>
        <dbReference type="ChEBI" id="CHEBI:58228"/>
        <dbReference type="ChEBI" id="CHEBI:58359"/>
        <dbReference type="ChEBI" id="CHEBI:456216"/>
        <dbReference type="EC" id="6.3.5.5"/>
    </reaction>
</comment>
<evidence type="ECO:0000256" key="11">
    <source>
        <dbReference type="HAMAP-Rule" id="MF_01209"/>
    </source>
</evidence>
<feature type="binding site" evidence="11">
    <location>
        <position position="298"/>
    </location>
    <ligand>
        <name>L-glutamine</name>
        <dbReference type="ChEBI" id="CHEBI:58359"/>
    </ligand>
</feature>
<proteinExistence type="inferred from homology"/>
<dbReference type="GO" id="GO:0006541">
    <property type="term" value="P:glutamine metabolic process"/>
    <property type="evidence" value="ECO:0007669"/>
    <property type="project" value="InterPro"/>
</dbReference>
<evidence type="ECO:0000313" key="13">
    <source>
        <dbReference type="EMBL" id="MBP2200801.1"/>
    </source>
</evidence>
<dbReference type="InterPro" id="IPR035686">
    <property type="entry name" value="CPSase_GATase1"/>
</dbReference>
<feature type="active site" evidence="11">
    <location>
        <position position="350"/>
    </location>
</feature>
<dbReference type="GO" id="GO:0005524">
    <property type="term" value="F:ATP binding"/>
    <property type="evidence" value="ECO:0007669"/>
    <property type="project" value="UniProtKB-UniRule"/>
</dbReference>
<dbReference type="InterPro" id="IPR036480">
    <property type="entry name" value="CarbP_synth_ssu_N_sf"/>
</dbReference>
<dbReference type="SUPFAM" id="SSF52021">
    <property type="entry name" value="Carbamoyl phosphate synthetase, small subunit N-terminal domain"/>
    <property type="match status" value="1"/>
</dbReference>
<comment type="pathway">
    <text evidence="11">Pyrimidine metabolism; UMP biosynthesis via de novo pathway; (S)-dihydroorotate from bicarbonate: step 1/3.</text>
</comment>
<keyword evidence="6 11" id="KW-0547">Nucleotide-binding</keyword>
<gene>
    <name evidence="11" type="primary">carA</name>
    <name evidence="13" type="ORF">J3E07_000199</name>
</gene>
<name>A0A8J7RH36_METVO</name>
<dbReference type="Gene3D" id="3.50.30.20">
    <property type="entry name" value="Carbamoyl-phosphate synthase small subunit, N-terminal domain"/>
    <property type="match status" value="1"/>
</dbReference>
<evidence type="ECO:0000256" key="10">
    <source>
        <dbReference type="ARBA" id="ARBA00048816"/>
    </source>
</evidence>
<feature type="active site" description="Nucleophile" evidence="11">
    <location>
        <position position="256"/>
    </location>
</feature>
<protein>
    <recommendedName>
        <fullName evidence="11">Carbamoyl phosphate synthase small chain</fullName>
        <ecNumber evidence="11">6.3.5.5</ecNumber>
    </recommendedName>
    <alternativeName>
        <fullName evidence="11">Carbamoyl phosphate synthetase glutamine chain</fullName>
    </alternativeName>
</protein>
<dbReference type="InterPro" id="IPR029062">
    <property type="entry name" value="Class_I_gatase-like"/>
</dbReference>
<feature type="region of interest" description="CPSase" evidence="11">
    <location>
        <begin position="1"/>
        <end position="177"/>
    </location>
</feature>
<dbReference type="PANTHER" id="PTHR43418">
    <property type="entry name" value="MULTIFUNCTIONAL TRYPTOPHAN BIOSYNTHESIS PROTEIN-RELATED"/>
    <property type="match status" value="1"/>
</dbReference>
<evidence type="ECO:0000256" key="1">
    <source>
        <dbReference type="ARBA" id="ARBA00005077"/>
    </source>
</evidence>
<evidence type="ECO:0000256" key="5">
    <source>
        <dbReference type="ARBA" id="ARBA00022605"/>
    </source>
</evidence>
<dbReference type="InterPro" id="IPR017926">
    <property type="entry name" value="GATASE"/>
</dbReference>
<dbReference type="AlphaFoldDB" id="A0A8J7RH36"/>
<evidence type="ECO:0000259" key="12">
    <source>
        <dbReference type="SMART" id="SM01097"/>
    </source>
</evidence>
<keyword evidence="3 11" id="KW-0055">Arginine biosynthesis</keyword>
<dbReference type="Pfam" id="PF00117">
    <property type="entry name" value="GATase"/>
    <property type="match status" value="1"/>
</dbReference>
<feature type="binding site" evidence="11">
    <location>
        <position position="45"/>
    </location>
    <ligand>
        <name>L-glutamine</name>
        <dbReference type="ChEBI" id="CHEBI:58359"/>
    </ligand>
</feature>
<keyword evidence="7 11" id="KW-0067">ATP-binding</keyword>
<organism evidence="13 14">
    <name type="scientific">Methanococcus voltae</name>
    <dbReference type="NCBI Taxonomy" id="2188"/>
    <lineage>
        <taxon>Archaea</taxon>
        <taxon>Methanobacteriati</taxon>
        <taxon>Methanobacteriota</taxon>
        <taxon>Methanomada group</taxon>
        <taxon>Methanococci</taxon>
        <taxon>Methanococcales</taxon>
        <taxon>Methanococcaceae</taxon>
        <taxon>Methanococcus</taxon>
    </lineage>
</organism>
<keyword evidence="4 11" id="KW-0436">Ligase</keyword>
<comment type="subunit">
    <text evidence="11">Composed of two chains; the small (or glutamine) chain promotes the hydrolysis of glutamine to ammonia, which is used by the large (or ammonia) chain to synthesize carbamoyl phosphate. Tetramer of heterodimers (alpha,beta)4.</text>
</comment>
<dbReference type="GO" id="GO:0004088">
    <property type="term" value="F:carbamoyl-phosphate synthase (glutamine-hydrolyzing) activity"/>
    <property type="evidence" value="ECO:0007669"/>
    <property type="project" value="UniProtKB-UniRule"/>
</dbReference>
<dbReference type="Proteomes" id="UP000740329">
    <property type="component" value="Unassembled WGS sequence"/>
</dbReference>
<dbReference type="InterPro" id="IPR050472">
    <property type="entry name" value="Anth_synth/Amidotransfase"/>
</dbReference>
<feature type="binding site" evidence="11">
    <location>
        <position position="229"/>
    </location>
    <ligand>
        <name>L-glutamine</name>
        <dbReference type="ChEBI" id="CHEBI:58359"/>
    </ligand>
</feature>
<evidence type="ECO:0000256" key="2">
    <source>
        <dbReference type="ARBA" id="ARBA00007800"/>
    </source>
</evidence>
<feature type="binding site" evidence="11">
    <location>
        <position position="301"/>
    </location>
    <ligand>
        <name>L-glutamine</name>
        <dbReference type="ChEBI" id="CHEBI:58359"/>
    </ligand>
</feature>
<feature type="binding site" evidence="11">
    <location>
        <position position="231"/>
    </location>
    <ligand>
        <name>L-glutamine</name>
        <dbReference type="ChEBI" id="CHEBI:58359"/>
    </ligand>
</feature>
<dbReference type="CDD" id="cd01744">
    <property type="entry name" value="GATase1_CPSase"/>
    <property type="match status" value="1"/>
</dbReference>
<dbReference type="InterPro" id="IPR006274">
    <property type="entry name" value="CarbamoylP_synth_ssu"/>
</dbReference>
<dbReference type="PANTHER" id="PTHR43418:SF7">
    <property type="entry name" value="CARBAMOYL-PHOSPHATE SYNTHASE SMALL CHAIN"/>
    <property type="match status" value="1"/>
</dbReference>
<dbReference type="PRINTS" id="PR00099">
    <property type="entry name" value="CPSGATASE"/>
</dbReference>
<dbReference type="GO" id="GO:0006526">
    <property type="term" value="P:L-arginine biosynthetic process"/>
    <property type="evidence" value="ECO:0007669"/>
    <property type="project" value="UniProtKB-UniRule"/>
</dbReference>
<reference evidence="13" key="1">
    <citation type="submission" date="2021-03" db="EMBL/GenBank/DDBJ databases">
        <title>Genomic Encyclopedia of Type Strains, Phase IV (KMG-V): Genome sequencing to study the core and pangenomes of soil and plant-associated prokaryotes.</title>
        <authorList>
            <person name="Whitman W."/>
        </authorList>
    </citation>
    <scope>NUCLEOTIDE SEQUENCE</scope>
    <source>
        <strain evidence="13">C4</strain>
    </source>
</reference>
<evidence type="ECO:0000256" key="3">
    <source>
        <dbReference type="ARBA" id="ARBA00022571"/>
    </source>
</evidence>
<keyword evidence="9 11" id="KW-0665">Pyrimidine biosynthesis</keyword>
<feature type="domain" description="Carbamoyl-phosphate synthase small subunit N-terminal" evidence="12">
    <location>
        <begin position="1"/>
        <end position="123"/>
    </location>
</feature>
<evidence type="ECO:0000256" key="7">
    <source>
        <dbReference type="ARBA" id="ARBA00022840"/>
    </source>
</evidence>
<accession>A0A8J7RH36</accession>
<dbReference type="GO" id="GO:0006207">
    <property type="term" value="P:'de novo' pyrimidine nucleobase biosynthetic process"/>
    <property type="evidence" value="ECO:0007669"/>
    <property type="project" value="InterPro"/>
</dbReference>
<evidence type="ECO:0000256" key="4">
    <source>
        <dbReference type="ARBA" id="ARBA00022598"/>
    </source>
</evidence>
<sequence>MYAVLILEDGTVIRGKGFGAESEVLGELVFNTSMTGYVEVLTDPSYKGQIVTMTYPLEGNYGVEKEWYESEAIHSEGFVIKDLTSNELDDFLKEHSIPGIYGVDTRYITKKIRSKGVLKSLLKSSKHEIKEEEIANLVKKISEYQDISEIELVSKVSTTKKIVHNPKNENNTNNNNKDAIKCVLIDCGVKSSIIDCLTERNCEVIQVPYNTTAKEILDEKPDFVLISNGPGDPELVTETIATIKQLIGKLPVTGICMGNQLLTLALGGKTYKLKFGHRGGNQPVKDLETGKVYMTSQNHGFATDYESIPEGYEIANINLNDDTVEGIHKLVVENENSTKMPVWSVQYHPEAGPGPHDARFLFDKMIEMALKYKN</sequence>
<comment type="function">
    <text evidence="11">Small subunit of the glutamine-dependent carbamoyl phosphate synthetase (CPSase). CPSase catalyzes the formation of carbamoyl phosphate from the ammonia moiety of glutamine, carbonate, and phosphate donated by ATP, constituting the first step of 2 biosynthetic pathways, one leading to arginine and/or urea and the other to pyrimidine nucleotides. The small subunit (glutamine amidotransferase) binds and cleaves glutamine to supply the large subunit with the substrate ammonia.</text>
</comment>
<keyword evidence="5 11" id="KW-0028">Amino-acid biosynthesis</keyword>